<dbReference type="RefSeq" id="WP_110271008.1">
    <property type="nucleotide sequence ID" value="NZ_CP029289.2"/>
</dbReference>
<dbReference type="EMBL" id="CP029289">
    <property type="protein sequence ID" value="AWR95127.1"/>
    <property type="molecule type" value="Genomic_DNA"/>
</dbReference>
<keyword evidence="1" id="KW-0472">Membrane</keyword>
<feature type="transmembrane region" description="Helical" evidence="1">
    <location>
        <begin position="137"/>
        <end position="158"/>
    </location>
</feature>
<feature type="transmembrane region" description="Helical" evidence="1">
    <location>
        <begin position="282"/>
        <end position="306"/>
    </location>
</feature>
<feature type="transmembrane region" description="Helical" evidence="1">
    <location>
        <begin position="95"/>
        <end position="116"/>
    </location>
</feature>
<gene>
    <name evidence="3" type="ORF">DFR85_11485</name>
</gene>
<dbReference type="InterPro" id="IPR011701">
    <property type="entry name" value="MFS"/>
</dbReference>
<keyword evidence="4" id="KW-1185">Reference proteome</keyword>
<feature type="transmembrane region" description="Helical" evidence="1">
    <location>
        <begin position="72"/>
        <end position="89"/>
    </location>
</feature>
<dbReference type="OrthoDB" id="56622at2157"/>
<dbReference type="GeneID" id="36832787"/>
<dbReference type="KEGG" id="abri:DFR85_11485"/>
<dbReference type="Pfam" id="PF07690">
    <property type="entry name" value="MFS_1"/>
    <property type="match status" value="1"/>
</dbReference>
<organism evidence="3 4">
    <name type="scientific">Acidianus brierleyi</name>
    <dbReference type="NCBI Taxonomy" id="41673"/>
    <lineage>
        <taxon>Archaea</taxon>
        <taxon>Thermoproteota</taxon>
        <taxon>Thermoprotei</taxon>
        <taxon>Sulfolobales</taxon>
        <taxon>Sulfolobaceae</taxon>
        <taxon>Acidianus</taxon>
    </lineage>
</organism>
<feature type="transmembrane region" description="Helical" evidence="1">
    <location>
        <begin position="170"/>
        <end position="191"/>
    </location>
</feature>
<dbReference type="InterPro" id="IPR020846">
    <property type="entry name" value="MFS_dom"/>
</dbReference>
<sequence>MPMDMGFKYLVLSRILRSIGIIFVTLSSSLYLALIGVHLVIIGVIFAGVIGFSSILSLILGMFGDRKGYKNAIIIGDSFAVIGVLILSLSQNVLLIAIALIIAGIGGTAGGMRGVYSPGLTALVMSNWEYEKDRVNKIGILTSVASVSAIGGSLMLTIHSYLPFGAVGDYRFLFFVSFLMLLASLVSVFMVKEKPRPKKTTKIMKISSLKYISKVILANSFAGFGIGMAIPLLPLWFSLYYHASSALIGIVFTISYITTSLGSFMATRLSFESLRVASITRILNGVFLAIMALSPFFFLAALFYIIRGFNAGFGAPNRTAVNIRGVSSEDYGTASSLQGIATRASQMSSGLSGYLMEIDLPIPLFIGGIFQAVSGILYMKLLKRENQGEHNRNYESENNAINHRTYSVFVS</sequence>
<feature type="transmembrane region" description="Helical" evidence="1">
    <location>
        <begin position="12"/>
        <end position="33"/>
    </location>
</feature>
<evidence type="ECO:0000313" key="4">
    <source>
        <dbReference type="Proteomes" id="UP000248044"/>
    </source>
</evidence>
<feature type="transmembrane region" description="Helical" evidence="1">
    <location>
        <begin position="239"/>
        <end position="261"/>
    </location>
</feature>
<name>A0A2U9IGE3_9CREN</name>
<dbReference type="PANTHER" id="PTHR23520">
    <property type="entry name" value="TRANSPORTER, PUTATIVE (AFU_ORTHOLOGUE AFUA_3G04000)-RELATED"/>
    <property type="match status" value="1"/>
</dbReference>
<accession>A0A2U9IGE3</accession>
<keyword evidence="1" id="KW-1133">Transmembrane helix</keyword>
<proteinExistence type="predicted"/>
<feature type="domain" description="Major facilitator superfamily (MFS) profile" evidence="2">
    <location>
        <begin position="1"/>
        <end position="195"/>
    </location>
</feature>
<dbReference type="AlphaFoldDB" id="A0A2U9IGE3"/>
<evidence type="ECO:0000259" key="2">
    <source>
        <dbReference type="PROSITE" id="PS50850"/>
    </source>
</evidence>
<keyword evidence="1" id="KW-0812">Transmembrane</keyword>
<dbReference type="SUPFAM" id="SSF103473">
    <property type="entry name" value="MFS general substrate transporter"/>
    <property type="match status" value="1"/>
</dbReference>
<evidence type="ECO:0000313" key="3">
    <source>
        <dbReference type="EMBL" id="AWR95127.1"/>
    </source>
</evidence>
<evidence type="ECO:0000256" key="1">
    <source>
        <dbReference type="SAM" id="Phobius"/>
    </source>
</evidence>
<feature type="transmembrane region" description="Helical" evidence="1">
    <location>
        <begin position="211"/>
        <end position="233"/>
    </location>
</feature>
<dbReference type="Gene3D" id="1.20.1250.20">
    <property type="entry name" value="MFS general substrate transporter like domains"/>
    <property type="match status" value="2"/>
</dbReference>
<dbReference type="Proteomes" id="UP000248044">
    <property type="component" value="Chromosome"/>
</dbReference>
<reference evidence="3 4" key="1">
    <citation type="submission" date="2018-05" db="EMBL/GenBank/DDBJ databases">
        <title>Complete Genome Sequences of Extremely Thermoacidophilic, Metal-Mobilizing Type-Strain Members of the Archaeal Family Sulfolobaceae: Acidianus brierleyi DSM-1651T, Acidianus sulfidivorans DSM-18786T, Metallosphaera hakonensis DSM-7519T, and Metallosphaera prunae DSM-10039T.</title>
        <authorList>
            <person name="Counts J.A."/>
            <person name="Kelly R.M."/>
        </authorList>
    </citation>
    <scope>NUCLEOTIDE SEQUENCE [LARGE SCALE GENOMIC DNA]</scope>
    <source>
        <strain evidence="3 4">DSM 1651</strain>
    </source>
</reference>
<dbReference type="PANTHER" id="PTHR23520:SF5">
    <property type="entry name" value="TRANSPORTER, PUTATIVE (AFU_ORTHOLOGUE AFUA_3G04000)-RELATED"/>
    <property type="match status" value="1"/>
</dbReference>
<protein>
    <submittedName>
        <fullName evidence="3">MFS transporter</fullName>
    </submittedName>
</protein>
<dbReference type="PROSITE" id="PS50850">
    <property type="entry name" value="MFS"/>
    <property type="match status" value="1"/>
</dbReference>
<feature type="transmembrane region" description="Helical" evidence="1">
    <location>
        <begin position="362"/>
        <end position="382"/>
    </location>
</feature>
<dbReference type="InterPro" id="IPR036259">
    <property type="entry name" value="MFS_trans_sf"/>
</dbReference>
<feature type="transmembrane region" description="Helical" evidence="1">
    <location>
        <begin position="39"/>
        <end position="60"/>
    </location>
</feature>
<dbReference type="GO" id="GO:0022857">
    <property type="term" value="F:transmembrane transporter activity"/>
    <property type="evidence" value="ECO:0007669"/>
    <property type="project" value="InterPro"/>
</dbReference>